<keyword evidence="3" id="KW-1185">Reference proteome</keyword>
<dbReference type="AlphaFoldDB" id="A0A5M3N1S6"/>
<evidence type="ECO:0000256" key="1">
    <source>
        <dbReference type="SAM" id="MobiDB-lite"/>
    </source>
</evidence>
<proteinExistence type="predicted"/>
<reference evidence="3" key="1">
    <citation type="journal article" date="2012" name="Science">
        <title>The Paleozoic origin of enzymatic lignin decomposition reconstructed from 31 fungal genomes.</title>
        <authorList>
            <person name="Floudas D."/>
            <person name="Binder M."/>
            <person name="Riley R."/>
            <person name="Barry K."/>
            <person name="Blanchette R.A."/>
            <person name="Henrissat B."/>
            <person name="Martinez A.T."/>
            <person name="Otillar R."/>
            <person name="Spatafora J.W."/>
            <person name="Yadav J.S."/>
            <person name="Aerts A."/>
            <person name="Benoit I."/>
            <person name="Boyd A."/>
            <person name="Carlson A."/>
            <person name="Copeland A."/>
            <person name="Coutinho P.M."/>
            <person name="de Vries R.P."/>
            <person name="Ferreira P."/>
            <person name="Findley K."/>
            <person name="Foster B."/>
            <person name="Gaskell J."/>
            <person name="Glotzer D."/>
            <person name="Gorecki P."/>
            <person name="Heitman J."/>
            <person name="Hesse C."/>
            <person name="Hori C."/>
            <person name="Igarashi K."/>
            <person name="Jurgens J.A."/>
            <person name="Kallen N."/>
            <person name="Kersten P."/>
            <person name="Kohler A."/>
            <person name="Kuees U."/>
            <person name="Kumar T.K.A."/>
            <person name="Kuo A."/>
            <person name="LaButti K."/>
            <person name="Larrondo L.F."/>
            <person name="Lindquist E."/>
            <person name="Ling A."/>
            <person name="Lombard V."/>
            <person name="Lucas S."/>
            <person name="Lundell T."/>
            <person name="Martin R."/>
            <person name="McLaughlin D.J."/>
            <person name="Morgenstern I."/>
            <person name="Morin E."/>
            <person name="Murat C."/>
            <person name="Nagy L.G."/>
            <person name="Nolan M."/>
            <person name="Ohm R.A."/>
            <person name="Patyshakuliyeva A."/>
            <person name="Rokas A."/>
            <person name="Ruiz-Duenas F.J."/>
            <person name="Sabat G."/>
            <person name="Salamov A."/>
            <person name="Samejima M."/>
            <person name="Schmutz J."/>
            <person name="Slot J.C."/>
            <person name="St John F."/>
            <person name="Stenlid J."/>
            <person name="Sun H."/>
            <person name="Sun S."/>
            <person name="Syed K."/>
            <person name="Tsang A."/>
            <person name="Wiebenga A."/>
            <person name="Young D."/>
            <person name="Pisabarro A."/>
            <person name="Eastwood D.C."/>
            <person name="Martin F."/>
            <person name="Cullen D."/>
            <person name="Grigoriev I.V."/>
            <person name="Hibbett D.S."/>
        </authorList>
    </citation>
    <scope>NUCLEOTIDE SEQUENCE [LARGE SCALE GENOMIC DNA]</scope>
    <source>
        <strain evidence="3">RWD-64-598 SS2</strain>
    </source>
</reference>
<dbReference type="KEGG" id="cput:CONPUDRAFT_150150"/>
<dbReference type="EMBL" id="JH711574">
    <property type="protein sequence ID" value="EIW85339.1"/>
    <property type="molecule type" value="Genomic_DNA"/>
</dbReference>
<accession>A0A5M3N1S6</accession>
<dbReference type="Proteomes" id="UP000053558">
    <property type="component" value="Unassembled WGS sequence"/>
</dbReference>
<protein>
    <submittedName>
        <fullName evidence="2">Uncharacterized protein</fullName>
    </submittedName>
</protein>
<comment type="caution">
    <text evidence="2">The sequence shown here is derived from an EMBL/GenBank/DDBJ whole genome shotgun (WGS) entry which is preliminary data.</text>
</comment>
<name>A0A5M3N1S6_CONPW</name>
<evidence type="ECO:0000313" key="3">
    <source>
        <dbReference type="Proteomes" id="UP000053558"/>
    </source>
</evidence>
<sequence length="146" mass="15874">MPRECPSSRLHHPTLSPPLSDSPHPVRPIKSEVSSVHTPADVSVSLLPARLSCPLSHHPRATVFLDNDADACPLDVDNALRAVSSLVQRRHVSTGRAFPSTQTLGYQLVFPDRIPQSLSPRHPHPSPFPLLFSSALSVVLLSTFSL</sequence>
<evidence type="ECO:0000313" key="2">
    <source>
        <dbReference type="EMBL" id="EIW85339.1"/>
    </source>
</evidence>
<organism evidence="2 3">
    <name type="scientific">Coniophora puteana (strain RWD-64-598)</name>
    <name type="common">Brown rot fungus</name>
    <dbReference type="NCBI Taxonomy" id="741705"/>
    <lineage>
        <taxon>Eukaryota</taxon>
        <taxon>Fungi</taxon>
        <taxon>Dikarya</taxon>
        <taxon>Basidiomycota</taxon>
        <taxon>Agaricomycotina</taxon>
        <taxon>Agaricomycetes</taxon>
        <taxon>Agaricomycetidae</taxon>
        <taxon>Boletales</taxon>
        <taxon>Coniophorineae</taxon>
        <taxon>Coniophoraceae</taxon>
        <taxon>Coniophora</taxon>
    </lineage>
</organism>
<dbReference type="RefSeq" id="XP_007764848.1">
    <property type="nucleotide sequence ID" value="XM_007766658.1"/>
</dbReference>
<feature type="region of interest" description="Disordered" evidence="1">
    <location>
        <begin position="1"/>
        <end position="34"/>
    </location>
</feature>
<gene>
    <name evidence="2" type="ORF">CONPUDRAFT_150150</name>
</gene>
<dbReference type="GeneID" id="19202660"/>